<dbReference type="OrthoDB" id="357887at2"/>
<feature type="signal peptide" evidence="1">
    <location>
        <begin position="1"/>
        <end position="26"/>
    </location>
</feature>
<dbReference type="RefSeq" id="WP_013757190.1">
    <property type="nucleotide sequence ID" value="NC_015500.1"/>
</dbReference>
<keyword evidence="3" id="KW-1185">Reference proteome</keyword>
<protein>
    <recommendedName>
        <fullName evidence="4">Lipoprotein</fullName>
    </recommendedName>
</protein>
<dbReference type="AlphaFoldDB" id="F4LK81"/>
<dbReference type="InterPro" id="IPR046745">
    <property type="entry name" value="DUF6675"/>
</dbReference>
<dbReference type="STRING" id="906968.Trebr_0010"/>
<keyword evidence="1" id="KW-0732">Signal</keyword>
<proteinExistence type="predicted"/>
<evidence type="ECO:0008006" key="4">
    <source>
        <dbReference type="Google" id="ProtNLM"/>
    </source>
</evidence>
<sequence length="316" mass="34380">MMLKRFALRNTVFSVCLFCAASFAGAESVPAAVIEPAAAVAPAVAGTVPAAETGPAAVESAAVPKPAFSGSVLLDPSVRAELEKTGNIKQNHYKDPGAKPVLYPRTELGAALLDTWAGDSDPVFLAETLYLLKKPESSVGLKNDTDLISKVVRSVSTMEGIPYYSNSEKRMKTLYEKSYTINNPTDRQKIPDVTEGSADNLSIYAFQEDGTFGKIVYEIKYTQRENEVSMVIHNVAPVKLSFITAIKPQNLALSLLIVDEGDDLLVYLLAQIKFPALSLIENALNRSFGARLDATYNWFESEYLDAKKRESEGAVK</sequence>
<accession>F4LK81</accession>
<dbReference type="HOGENOM" id="CLU_081868_0_0_12"/>
<evidence type="ECO:0000313" key="3">
    <source>
        <dbReference type="Proteomes" id="UP000006546"/>
    </source>
</evidence>
<gene>
    <name evidence="2" type="ordered locus">Trebr_0010</name>
</gene>
<dbReference type="KEGG" id="tbe:Trebr_0010"/>
<name>F4LK81_TREBD</name>
<organism evidence="2 3">
    <name type="scientific">Treponema brennaborense (strain DSM 12168 / CIP 105900 / DD5/3)</name>
    <dbReference type="NCBI Taxonomy" id="906968"/>
    <lineage>
        <taxon>Bacteria</taxon>
        <taxon>Pseudomonadati</taxon>
        <taxon>Spirochaetota</taxon>
        <taxon>Spirochaetia</taxon>
        <taxon>Spirochaetales</taxon>
        <taxon>Treponemataceae</taxon>
        <taxon>Treponema</taxon>
    </lineage>
</organism>
<dbReference type="Pfam" id="PF20380">
    <property type="entry name" value="DUF6675"/>
    <property type="match status" value="1"/>
</dbReference>
<evidence type="ECO:0000313" key="2">
    <source>
        <dbReference type="EMBL" id="AEE15470.1"/>
    </source>
</evidence>
<dbReference type="Proteomes" id="UP000006546">
    <property type="component" value="Chromosome"/>
</dbReference>
<feature type="chain" id="PRO_5003310888" description="Lipoprotein" evidence="1">
    <location>
        <begin position="27"/>
        <end position="316"/>
    </location>
</feature>
<dbReference type="eggNOG" id="ENOG5034B4E">
    <property type="taxonomic scope" value="Bacteria"/>
</dbReference>
<evidence type="ECO:0000256" key="1">
    <source>
        <dbReference type="SAM" id="SignalP"/>
    </source>
</evidence>
<reference evidence="3" key="1">
    <citation type="submission" date="2011-04" db="EMBL/GenBank/DDBJ databases">
        <title>The complete genome of Treponema brennaborense DSM 12168.</title>
        <authorList>
            <person name="Lucas S."/>
            <person name="Han J."/>
            <person name="Lapidus A."/>
            <person name="Bruce D."/>
            <person name="Goodwin L."/>
            <person name="Pitluck S."/>
            <person name="Peters L."/>
            <person name="Kyrpides N."/>
            <person name="Mavromatis K."/>
            <person name="Ivanova N."/>
            <person name="Mikhailova N."/>
            <person name="Pagani I."/>
            <person name="Teshima H."/>
            <person name="Detter J.C."/>
            <person name="Tapia R."/>
            <person name="Han C."/>
            <person name="Land M."/>
            <person name="Hauser L."/>
            <person name="Markowitz V."/>
            <person name="Cheng J.-F."/>
            <person name="Hugenholtz P."/>
            <person name="Woyke T."/>
            <person name="Wu D."/>
            <person name="Gronow S."/>
            <person name="Wellnitz S."/>
            <person name="Brambilla E."/>
            <person name="Klenk H.-P."/>
            <person name="Eisen J.A."/>
        </authorList>
    </citation>
    <scope>NUCLEOTIDE SEQUENCE [LARGE SCALE GENOMIC DNA]</scope>
    <source>
        <strain evidence="3">DSM 12168 / CIP 105900 / DD5/3</strain>
    </source>
</reference>
<dbReference type="EMBL" id="CP002696">
    <property type="protein sequence ID" value="AEE15470.1"/>
    <property type="molecule type" value="Genomic_DNA"/>
</dbReference>